<evidence type="ECO:0000256" key="2">
    <source>
        <dbReference type="ARBA" id="ARBA00022840"/>
    </source>
</evidence>
<accession>A0A9P6WQN7</accession>
<keyword evidence="1" id="KW-0547">Nucleotide-binding</keyword>
<dbReference type="InterPro" id="IPR003439">
    <property type="entry name" value="ABC_transporter-like_ATP-bd"/>
</dbReference>
<dbReference type="AlphaFoldDB" id="A0A9P6WQN7"/>
<feature type="domain" description="ABC transporter" evidence="3">
    <location>
        <begin position="302"/>
        <end position="525"/>
    </location>
</feature>
<evidence type="ECO:0000313" key="4">
    <source>
        <dbReference type="EMBL" id="KAG0690418.1"/>
    </source>
</evidence>
<dbReference type="InterPro" id="IPR003593">
    <property type="entry name" value="AAA+_ATPase"/>
</dbReference>
<evidence type="ECO:0000259" key="3">
    <source>
        <dbReference type="PROSITE" id="PS50893"/>
    </source>
</evidence>
<dbReference type="Proteomes" id="UP000697127">
    <property type="component" value="Unassembled WGS sequence"/>
</dbReference>
<dbReference type="InterPro" id="IPR050334">
    <property type="entry name" value="Molybdenum_import_ModC"/>
</dbReference>
<reference evidence="4" key="1">
    <citation type="submission" date="2020-11" db="EMBL/GenBank/DDBJ databases">
        <title>Kefir isolates.</title>
        <authorList>
            <person name="Marcisauskas S."/>
            <person name="Kim Y."/>
            <person name="Blasche S."/>
        </authorList>
    </citation>
    <scope>NUCLEOTIDE SEQUENCE</scope>
    <source>
        <strain evidence="4">Olga-1</strain>
    </source>
</reference>
<comment type="caution">
    <text evidence="4">The sequence shown here is derived from an EMBL/GenBank/DDBJ whole genome shotgun (WGS) entry which is preliminary data.</text>
</comment>
<name>A0A9P6WQN7_9ASCO</name>
<dbReference type="Pfam" id="PF00005">
    <property type="entry name" value="ABC_tran"/>
    <property type="match status" value="2"/>
</dbReference>
<gene>
    <name evidence="4" type="ORF">C6P40_002911</name>
</gene>
<dbReference type="PANTHER" id="PTHR43514">
    <property type="entry name" value="ABC TRANSPORTER I FAMILY MEMBER 10"/>
    <property type="match status" value="1"/>
</dbReference>
<keyword evidence="5" id="KW-1185">Reference proteome</keyword>
<dbReference type="PANTHER" id="PTHR43514:SF4">
    <property type="entry name" value="ABC TRANSPORTER I FAMILY MEMBER 10"/>
    <property type="match status" value="1"/>
</dbReference>
<dbReference type="PROSITE" id="PS50893">
    <property type="entry name" value="ABC_TRANSPORTER_2"/>
    <property type="match status" value="2"/>
</dbReference>
<dbReference type="Gene3D" id="3.40.50.300">
    <property type="entry name" value="P-loop containing nucleotide triphosphate hydrolases"/>
    <property type="match status" value="2"/>
</dbReference>
<dbReference type="SUPFAM" id="SSF52540">
    <property type="entry name" value="P-loop containing nucleoside triphosphate hydrolases"/>
    <property type="match status" value="2"/>
</dbReference>
<feature type="domain" description="ABC transporter" evidence="3">
    <location>
        <begin position="5"/>
        <end position="266"/>
    </location>
</feature>
<dbReference type="GO" id="GO:0005524">
    <property type="term" value="F:ATP binding"/>
    <property type="evidence" value="ECO:0007669"/>
    <property type="project" value="UniProtKB-KW"/>
</dbReference>
<protein>
    <recommendedName>
        <fullName evidence="3">ABC transporter domain-containing protein</fullName>
    </recommendedName>
</protein>
<proteinExistence type="predicted"/>
<dbReference type="EMBL" id="PUHW01000032">
    <property type="protein sequence ID" value="KAG0690418.1"/>
    <property type="molecule type" value="Genomic_DNA"/>
</dbReference>
<organism evidence="4 5">
    <name type="scientific">Pichia californica</name>
    <dbReference type="NCBI Taxonomy" id="460514"/>
    <lineage>
        <taxon>Eukaryota</taxon>
        <taxon>Fungi</taxon>
        <taxon>Dikarya</taxon>
        <taxon>Ascomycota</taxon>
        <taxon>Saccharomycotina</taxon>
        <taxon>Pichiomycetes</taxon>
        <taxon>Pichiales</taxon>
        <taxon>Pichiaceae</taxon>
        <taxon>Pichia</taxon>
    </lineage>
</organism>
<dbReference type="InterPro" id="IPR027417">
    <property type="entry name" value="P-loop_NTPase"/>
</dbReference>
<dbReference type="GO" id="GO:0016887">
    <property type="term" value="F:ATP hydrolysis activity"/>
    <property type="evidence" value="ECO:0007669"/>
    <property type="project" value="InterPro"/>
</dbReference>
<dbReference type="SMART" id="SM00382">
    <property type="entry name" value="AAA"/>
    <property type="match status" value="2"/>
</dbReference>
<keyword evidence="2" id="KW-0067">ATP-binding</keyword>
<evidence type="ECO:0000256" key="1">
    <source>
        <dbReference type="ARBA" id="ARBA00022741"/>
    </source>
</evidence>
<sequence>MVALVKLVDAWFTRTGNFILQGKNPRPVFSSSISFTLNPKSKIAVIGDSSKTDFLSILSNKFVSHPINSRSYPISLKDSNFKTQLLRFVNNGSWGHGAHDSSGGFTHLSSRYEFFKDLEVDELLQSFIADQSYNSNFKFNKEKVNNLINILELNGLKGQFITTLSNGQFRRARIAKELYKEPSILCIDDPFLGLDPFATNIVNQVLKKTAFDDSIKTTLVIGLRIQDEIPNWIEDIVIVNENGILKQGKKIDLIDDINKLKNDFNKRHDLMKSKIQDKLSLYSNLFNNNKDNNTNNELIPIIEMNNVNVKYKGIPIIKDLSWKVNQGEKWHIRGKNGSGKTTLLSLITLDHPQSWNKSIKIFNIERSPGKVNYFDTNKLIGFTSPELHAIYPKNQTVFQTISTGYLVGSYIPPNNLSKDKIEKIEIFLKMLDLSYLKDIKFSDIPVSKQKLILLIRSIINDPKILILDEALSAMTDEDVIKGKCLIDQINTTCLVIGHVDDEIPKCNKFIVVNGARHGNYEFGDI</sequence>
<evidence type="ECO:0000313" key="5">
    <source>
        <dbReference type="Proteomes" id="UP000697127"/>
    </source>
</evidence>